<feature type="transmembrane region" description="Helical" evidence="8">
    <location>
        <begin position="165"/>
        <end position="192"/>
    </location>
</feature>
<feature type="binding site" evidence="6">
    <location>
        <position position="99"/>
    </location>
    <ligand>
        <name>Na(+)</name>
        <dbReference type="ChEBI" id="CHEBI:29101"/>
        <label>1</label>
    </ligand>
</feature>
<feature type="transmembrane region" description="Helical" evidence="8">
    <location>
        <begin position="298"/>
        <end position="317"/>
    </location>
</feature>
<feature type="binding site" evidence="6">
    <location>
        <position position="102"/>
    </location>
    <ligand>
        <name>Na(+)</name>
        <dbReference type="ChEBI" id="CHEBI:29101"/>
        <label>1</label>
    </ligand>
</feature>
<evidence type="ECO:0000313" key="9">
    <source>
        <dbReference type="EMBL" id="VDI79920.1"/>
    </source>
</evidence>
<evidence type="ECO:0000256" key="5">
    <source>
        <dbReference type="ARBA" id="ARBA00023136"/>
    </source>
</evidence>
<evidence type="ECO:0000256" key="8">
    <source>
        <dbReference type="SAM" id="Phobius"/>
    </source>
</evidence>
<dbReference type="PANTHER" id="PTHR11616">
    <property type="entry name" value="SODIUM/CHLORIDE DEPENDENT TRANSPORTER"/>
    <property type="match status" value="1"/>
</dbReference>
<dbReference type="SUPFAM" id="SSF161070">
    <property type="entry name" value="SNF-like"/>
    <property type="match status" value="1"/>
</dbReference>
<keyword evidence="5 8" id="KW-0472">Membrane</keyword>
<dbReference type="GO" id="GO:0005886">
    <property type="term" value="C:plasma membrane"/>
    <property type="evidence" value="ECO:0007669"/>
    <property type="project" value="TreeGrafter"/>
</dbReference>
<sequence>HTVHESFCRIPCRDGCSTEYKNSKIIRSGQAIHVPKIKVKVRGRKSYQRFTYKDALSYCKKCTDRLNYIQNSLADEKRTLIDARETWSRKFDFLLACTGFSVGLGNVWRFPYLCYKNGGGAFLIPYLICVVVGGIPLFYLEVAVGQFMGIAGLNAWKICPLLQGIGISTTIIVFFLNCYYNVILAWAFYYFFSSFTTGDLPWAKCGHEWNKYCVDFVNVRNIDCNNTEKFGNLTYCSNQTLKLDPTTEFWENKALGISEGIHDMGVVKWDICLCLLFAWIVVYLCICKGIKSSGKVMYVTATSPYIFMTILLIRNSLLDGAGEGVRFYVTPVWEKMANMEVWVDAGTQIFFSYSISIGALTALGSYNKFKDNSYRDAILFACTNSGTSIFAGFIIFTILGNMAYEQGVTVDKVAESGPGLAFIAYPKAVTKLPGAPIWSCIFFLMVILLGLDSQFVGVEGVVTAVVDQWPGYLRKGYRREVFIGCICILNFFVGIPMVMNGGMYVFQLFDYYSGSRIILFVGAFECIAIAWIYGIQRFYDNIQMMLGFKINPYMMICWTVMAPAFCMAIFIMSTINYSELTYGRPSGDYIYPQWAIAIGWSMAAFAAVFIPGMVPFQIWRYGLKPSEYYLLLKPQGLKEHQLRPQDHGEINLDNFRDSSLRYRANNVPIHNLEAQPNLYEKRDAGRENPSFIGERL</sequence>
<comment type="caution">
    <text evidence="9">The sequence shown here is derived from an EMBL/GenBank/DDBJ whole genome shotgun (WGS) entry which is preliminary data.</text>
</comment>
<dbReference type="CDD" id="cd11496">
    <property type="entry name" value="SLC6sbd-TauT-like"/>
    <property type="match status" value="1"/>
</dbReference>
<evidence type="ECO:0000313" key="10">
    <source>
        <dbReference type="Proteomes" id="UP000596742"/>
    </source>
</evidence>
<dbReference type="PANTHER" id="PTHR11616:SF325">
    <property type="entry name" value="TRANSPORTER"/>
    <property type="match status" value="1"/>
</dbReference>
<dbReference type="PROSITE" id="PS00610">
    <property type="entry name" value="NA_NEUROTRAN_SYMP_1"/>
    <property type="match status" value="1"/>
</dbReference>
<feature type="binding site" evidence="6">
    <location>
        <position position="384"/>
    </location>
    <ligand>
        <name>Na(+)</name>
        <dbReference type="ChEBI" id="CHEBI:29101"/>
        <label>1</label>
    </ligand>
</feature>
<proteinExistence type="inferred from homology"/>
<keyword evidence="2 7" id="KW-0813">Transport</keyword>
<feature type="non-terminal residue" evidence="9">
    <location>
        <position position="1"/>
    </location>
</feature>
<dbReference type="AlphaFoldDB" id="A0A8B6HIQ2"/>
<feature type="transmembrane region" description="Helical" evidence="8">
    <location>
        <begin position="481"/>
        <end position="505"/>
    </location>
</feature>
<keyword evidence="10" id="KW-1185">Reference proteome</keyword>
<feature type="binding site" evidence="6">
    <location>
        <position position="106"/>
    </location>
    <ligand>
        <name>Na(+)</name>
        <dbReference type="ChEBI" id="CHEBI:29101"/>
        <label>1</label>
    </ligand>
</feature>
<feature type="transmembrane region" description="Helical" evidence="8">
    <location>
        <begin position="266"/>
        <end position="286"/>
    </location>
</feature>
<evidence type="ECO:0000256" key="7">
    <source>
        <dbReference type="RuleBase" id="RU003732"/>
    </source>
</evidence>
<comment type="similarity">
    <text evidence="7">Belongs to the sodium:neurotransmitter symporter (SNF) (TC 2.A.22) family.</text>
</comment>
<evidence type="ECO:0000256" key="3">
    <source>
        <dbReference type="ARBA" id="ARBA00022692"/>
    </source>
</evidence>
<dbReference type="Proteomes" id="UP000596742">
    <property type="component" value="Unassembled WGS sequence"/>
</dbReference>
<dbReference type="PRINTS" id="PR00176">
    <property type="entry name" value="NANEUSMPORT"/>
</dbReference>
<feature type="transmembrane region" description="Helical" evidence="8">
    <location>
        <begin position="378"/>
        <end position="399"/>
    </location>
</feature>
<reference evidence="9" key="1">
    <citation type="submission" date="2018-11" db="EMBL/GenBank/DDBJ databases">
        <authorList>
            <person name="Alioto T."/>
            <person name="Alioto T."/>
        </authorList>
    </citation>
    <scope>NUCLEOTIDE SEQUENCE</scope>
</reference>
<name>A0A8B6HIQ2_MYTGA</name>
<evidence type="ECO:0000256" key="4">
    <source>
        <dbReference type="ARBA" id="ARBA00022989"/>
    </source>
</evidence>
<feature type="binding site" evidence="6">
    <location>
        <position position="352"/>
    </location>
    <ligand>
        <name>Na(+)</name>
        <dbReference type="ChEBI" id="CHEBI:29101"/>
        <label>2</label>
    </ligand>
</feature>
<feature type="binding site" evidence="6">
    <location>
        <position position="452"/>
    </location>
    <ligand>
        <name>Na(+)</name>
        <dbReference type="ChEBI" id="CHEBI:29101"/>
        <label>1</label>
    </ligand>
</feature>
<dbReference type="GO" id="GO:0005332">
    <property type="term" value="F:gamma-aminobutyric acid:sodium:chloride symporter activity"/>
    <property type="evidence" value="ECO:0007669"/>
    <property type="project" value="TreeGrafter"/>
</dbReference>
<keyword evidence="3 7" id="KW-0812">Transmembrane</keyword>
<keyword evidence="6" id="KW-0915">Sodium</keyword>
<comment type="subcellular location">
    <subcellularLocation>
        <location evidence="1">Membrane</location>
        <topology evidence="1">Multi-pass membrane protein</topology>
    </subcellularLocation>
</comment>
<feature type="binding site" evidence="6">
    <location>
        <position position="453"/>
    </location>
    <ligand>
        <name>Na(+)</name>
        <dbReference type="ChEBI" id="CHEBI:29101"/>
        <label>1</label>
    </ligand>
</feature>
<keyword evidence="6" id="KW-0479">Metal-binding</keyword>
<dbReference type="Pfam" id="PF00209">
    <property type="entry name" value="SNF"/>
    <property type="match status" value="1"/>
</dbReference>
<dbReference type="PROSITE" id="PS50267">
    <property type="entry name" value="NA_NEUROTRAN_SYMP_3"/>
    <property type="match status" value="1"/>
</dbReference>
<keyword evidence="7" id="KW-0769">Symport</keyword>
<feature type="transmembrane region" description="Helical" evidence="8">
    <location>
        <begin position="556"/>
        <end position="575"/>
    </location>
</feature>
<feature type="transmembrane region" description="Helical" evidence="8">
    <location>
        <begin position="517"/>
        <end position="535"/>
    </location>
</feature>
<evidence type="ECO:0000256" key="2">
    <source>
        <dbReference type="ARBA" id="ARBA00022448"/>
    </source>
</evidence>
<feature type="transmembrane region" description="Helical" evidence="8">
    <location>
        <begin position="435"/>
        <end position="451"/>
    </location>
</feature>
<accession>A0A8B6HIQ2</accession>
<feature type="binding site" evidence="6">
    <location>
        <position position="449"/>
    </location>
    <ligand>
        <name>Na(+)</name>
        <dbReference type="ChEBI" id="CHEBI:29101"/>
        <label>1</label>
    </ligand>
</feature>
<protein>
    <recommendedName>
        <fullName evidence="7">Transporter</fullName>
    </recommendedName>
</protein>
<organism evidence="9 10">
    <name type="scientific">Mytilus galloprovincialis</name>
    <name type="common">Mediterranean mussel</name>
    <dbReference type="NCBI Taxonomy" id="29158"/>
    <lineage>
        <taxon>Eukaryota</taxon>
        <taxon>Metazoa</taxon>
        <taxon>Spiralia</taxon>
        <taxon>Lophotrochozoa</taxon>
        <taxon>Mollusca</taxon>
        <taxon>Bivalvia</taxon>
        <taxon>Autobranchia</taxon>
        <taxon>Pteriomorphia</taxon>
        <taxon>Mytilida</taxon>
        <taxon>Mytiloidea</taxon>
        <taxon>Mytilidae</taxon>
        <taxon>Mytilinae</taxon>
        <taxon>Mytilus</taxon>
    </lineage>
</organism>
<feature type="transmembrane region" description="Helical" evidence="8">
    <location>
        <begin position="345"/>
        <end position="366"/>
    </location>
</feature>
<feature type="transmembrane region" description="Helical" evidence="8">
    <location>
        <begin position="123"/>
        <end position="144"/>
    </location>
</feature>
<dbReference type="OrthoDB" id="6581954at2759"/>
<dbReference type="GO" id="GO:0046872">
    <property type="term" value="F:metal ion binding"/>
    <property type="evidence" value="ECO:0007669"/>
    <property type="project" value="UniProtKB-KW"/>
</dbReference>
<keyword evidence="4 8" id="KW-1133">Transmembrane helix</keyword>
<dbReference type="InterPro" id="IPR037272">
    <property type="entry name" value="SNS_sf"/>
</dbReference>
<dbReference type="InterPro" id="IPR000175">
    <property type="entry name" value="Na/ntran_symport"/>
</dbReference>
<feature type="transmembrane region" description="Helical" evidence="8">
    <location>
        <begin position="93"/>
        <end position="111"/>
    </location>
</feature>
<dbReference type="EMBL" id="UYJE01010122">
    <property type="protein sequence ID" value="VDI79920.1"/>
    <property type="molecule type" value="Genomic_DNA"/>
</dbReference>
<gene>
    <name evidence="9" type="ORF">MGAL_10B032290</name>
</gene>
<evidence type="ECO:0000256" key="6">
    <source>
        <dbReference type="PIRSR" id="PIRSR600175-1"/>
    </source>
</evidence>
<evidence type="ECO:0000256" key="1">
    <source>
        <dbReference type="ARBA" id="ARBA00004141"/>
    </source>
</evidence>
<feature type="transmembrane region" description="Helical" evidence="8">
    <location>
        <begin position="595"/>
        <end position="616"/>
    </location>
</feature>